<evidence type="ECO:0000256" key="1">
    <source>
        <dbReference type="ARBA" id="ARBA00004167"/>
    </source>
</evidence>
<proteinExistence type="predicted"/>
<feature type="compositionally biased region" description="Polar residues" evidence="5">
    <location>
        <begin position="162"/>
        <end position="172"/>
    </location>
</feature>
<name>A0AA35T1B1_GEOBA</name>
<evidence type="ECO:0000256" key="4">
    <source>
        <dbReference type="ARBA" id="ARBA00023136"/>
    </source>
</evidence>
<dbReference type="AlphaFoldDB" id="A0AA35T1B1"/>
<organism evidence="7 8">
    <name type="scientific">Geodia barretti</name>
    <name type="common">Barrett's horny sponge</name>
    <dbReference type="NCBI Taxonomy" id="519541"/>
    <lineage>
        <taxon>Eukaryota</taxon>
        <taxon>Metazoa</taxon>
        <taxon>Porifera</taxon>
        <taxon>Demospongiae</taxon>
        <taxon>Heteroscleromorpha</taxon>
        <taxon>Tetractinellida</taxon>
        <taxon>Astrophorina</taxon>
        <taxon>Geodiidae</taxon>
        <taxon>Geodia</taxon>
    </lineage>
</organism>
<dbReference type="Proteomes" id="UP001174909">
    <property type="component" value="Unassembled WGS sequence"/>
</dbReference>
<evidence type="ECO:0000256" key="6">
    <source>
        <dbReference type="SAM" id="Phobius"/>
    </source>
</evidence>
<dbReference type="GO" id="GO:0016020">
    <property type="term" value="C:membrane"/>
    <property type="evidence" value="ECO:0007669"/>
    <property type="project" value="UniProtKB-SubCell"/>
</dbReference>
<evidence type="ECO:0000313" key="7">
    <source>
        <dbReference type="EMBL" id="CAI8039658.1"/>
    </source>
</evidence>
<keyword evidence="3 6" id="KW-1133">Transmembrane helix</keyword>
<dbReference type="PANTHER" id="PTHR37461">
    <property type="entry name" value="ANTI-SIGMA-K FACTOR RSKA"/>
    <property type="match status" value="1"/>
</dbReference>
<gene>
    <name evidence="7" type="ORF">GBAR_LOCUS22091</name>
</gene>
<dbReference type="InterPro" id="IPR051474">
    <property type="entry name" value="Anti-sigma-K/W_factor"/>
</dbReference>
<keyword evidence="2 6" id="KW-0812">Transmembrane</keyword>
<dbReference type="GO" id="GO:0016989">
    <property type="term" value="F:sigma factor antagonist activity"/>
    <property type="evidence" value="ECO:0007669"/>
    <property type="project" value="TreeGrafter"/>
</dbReference>
<feature type="transmembrane region" description="Helical" evidence="6">
    <location>
        <begin position="89"/>
        <end position="110"/>
    </location>
</feature>
<accession>A0AA35T1B1</accession>
<dbReference type="GO" id="GO:0006417">
    <property type="term" value="P:regulation of translation"/>
    <property type="evidence" value="ECO:0007669"/>
    <property type="project" value="TreeGrafter"/>
</dbReference>
<keyword evidence="8" id="KW-1185">Reference proteome</keyword>
<evidence type="ECO:0000313" key="8">
    <source>
        <dbReference type="Proteomes" id="UP001174909"/>
    </source>
</evidence>
<protein>
    <recommendedName>
        <fullName evidence="9">Anti-sigma factor</fullName>
    </recommendedName>
</protein>
<dbReference type="Gene3D" id="1.10.10.1320">
    <property type="entry name" value="Anti-sigma factor, zinc-finger domain"/>
    <property type="match status" value="1"/>
</dbReference>
<reference evidence="7" key="1">
    <citation type="submission" date="2023-03" db="EMBL/GenBank/DDBJ databases">
        <authorList>
            <person name="Steffen K."/>
            <person name="Cardenas P."/>
        </authorList>
    </citation>
    <scope>NUCLEOTIDE SEQUENCE</scope>
</reference>
<evidence type="ECO:0000256" key="3">
    <source>
        <dbReference type="ARBA" id="ARBA00022989"/>
    </source>
</evidence>
<feature type="region of interest" description="Disordered" evidence="5">
    <location>
        <begin position="135"/>
        <end position="200"/>
    </location>
</feature>
<comment type="subcellular location">
    <subcellularLocation>
        <location evidence="1">Membrane</location>
        <topology evidence="1">Single-pass membrane protein</topology>
    </subcellularLocation>
</comment>
<sequence>MAAFALNALDDAEFQAVFHHVIRCPHCQEVLLGFQETAARLTASTPEVELPAGLRQRVLDNSTGRTARAAVGRRMVPDPRWSVKRLRRWVAPLAIGALSLLLAASVGFMVSQHREISNLTERQRSEALASAGTAVAAAADSDTRATEVRVATAAEPRDQSEQDVSASRSSGAPNLAPNAGQLARSEAADARATEGSESVDLVKQGMADMVEATVMSAQPETEKLLMTSPMGTEPTARGLLMFHPSGKQGVLMVSGMPADTYQIWLARDDERILIDRIVVNENDGTGVKELELDESVFGFHEVALLPDERHGPTAPTGEKFLAARIIGEPPVPPGLWRWR</sequence>
<comment type="caution">
    <text evidence="7">The sequence shown here is derived from an EMBL/GenBank/DDBJ whole genome shotgun (WGS) entry which is preliminary data.</text>
</comment>
<evidence type="ECO:0000256" key="2">
    <source>
        <dbReference type="ARBA" id="ARBA00022692"/>
    </source>
</evidence>
<evidence type="ECO:0008006" key="9">
    <source>
        <dbReference type="Google" id="ProtNLM"/>
    </source>
</evidence>
<dbReference type="PANTHER" id="PTHR37461:SF1">
    <property type="entry name" value="ANTI-SIGMA-K FACTOR RSKA"/>
    <property type="match status" value="1"/>
</dbReference>
<dbReference type="InterPro" id="IPR041916">
    <property type="entry name" value="Anti_sigma_zinc_sf"/>
</dbReference>
<dbReference type="EMBL" id="CASHTH010003053">
    <property type="protein sequence ID" value="CAI8039658.1"/>
    <property type="molecule type" value="Genomic_DNA"/>
</dbReference>
<evidence type="ECO:0000256" key="5">
    <source>
        <dbReference type="SAM" id="MobiDB-lite"/>
    </source>
</evidence>
<keyword evidence="4 6" id="KW-0472">Membrane</keyword>